<evidence type="ECO:0000313" key="2">
    <source>
        <dbReference type="Proteomes" id="UP000799440"/>
    </source>
</evidence>
<accession>A0A6A6VDZ6</accession>
<reference evidence="1" key="1">
    <citation type="journal article" date="2020" name="Stud. Mycol.">
        <title>101 Dothideomycetes genomes: a test case for predicting lifestyles and emergence of pathogens.</title>
        <authorList>
            <person name="Haridas S."/>
            <person name="Albert R."/>
            <person name="Binder M."/>
            <person name="Bloem J."/>
            <person name="Labutti K."/>
            <person name="Salamov A."/>
            <person name="Andreopoulos B."/>
            <person name="Baker S."/>
            <person name="Barry K."/>
            <person name="Bills G."/>
            <person name="Bluhm B."/>
            <person name="Cannon C."/>
            <person name="Castanera R."/>
            <person name="Culley D."/>
            <person name="Daum C."/>
            <person name="Ezra D."/>
            <person name="Gonzalez J."/>
            <person name="Henrissat B."/>
            <person name="Kuo A."/>
            <person name="Liang C."/>
            <person name="Lipzen A."/>
            <person name="Lutzoni F."/>
            <person name="Magnuson J."/>
            <person name="Mondo S."/>
            <person name="Nolan M."/>
            <person name="Ohm R."/>
            <person name="Pangilinan J."/>
            <person name="Park H.-J."/>
            <person name="Ramirez L."/>
            <person name="Alfaro M."/>
            <person name="Sun H."/>
            <person name="Tritt A."/>
            <person name="Yoshinaga Y."/>
            <person name="Zwiers L.-H."/>
            <person name="Turgeon B."/>
            <person name="Goodwin S."/>
            <person name="Spatafora J."/>
            <person name="Crous P."/>
            <person name="Grigoriev I."/>
        </authorList>
    </citation>
    <scope>NUCLEOTIDE SEQUENCE</scope>
    <source>
        <strain evidence="1">CBS 119925</strain>
    </source>
</reference>
<keyword evidence="2" id="KW-1185">Reference proteome</keyword>
<protein>
    <submittedName>
        <fullName evidence="1">Uncharacterized protein</fullName>
    </submittedName>
</protein>
<dbReference type="EMBL" id="MU006570">
    <property type="protein sequence ID" value="KAF2747964.1"/>
    <property type="molecule type" value="Genomic_DNA"/>
</dbReference>
<dbReference type="Proteomes" id="UP000799440">
    <property type="component" value="Unassembled WGS sequence"/>
</dbReference>
<proteinExistence type="predicted"/>
<name>A0A6A6VDZ6_9PLEO</name>
<sequence>MGFPRTSSMSDDPKHVSFQGLRHSSDRAAWWFTAPLRTTTGSSHLCTHHSQYLLLQTDSACCDSTLLDGTPCSASSILTLVHRLVHSSQPTLCNHLTQPLHTLLSNISTRQCTIHQTHHITPTLLMQVSHILYHTFPNHQNSTTIPRPHNVTLRPCIVTQPQIQKWACQLSSKLSINMDQSRHSILE</sequence>
<evidence type="ECO:0000313" key="1">
    <source>
        <dbReference type="EMBL" id="KAF2747964.1"/>
    </source>
</evidence>
<gene>
    <name evidence="1" type="ORF">M011DRAFT_26060</name>
</gene>
<dbReference type="AlphaFoldDB" id="A0A6A6VDZ6"/>
<organism evidence="1 2">
    <name type="scientific">Sporormia fimetaria CBS 119925</name>
    <dbReference type="NCBI Taxonomy" id="1340428"/>
    <lineage>
        <taxon>Eukaryota</taxon>
        <taxon>Fungi</taxon>
        <taxon>Dikarya</taxon>
        <taxon>Ascomycota</taxon>
        <taxon>Pezizomycotina</taxon>
        <taxon>Dothideomycetes</taxon>
        <taxon>Pleosporomycetidae</taxon>
        <taxon>Pleosporales</taxon>
        <taxon>Sporormiaceae</taxon>
        <taxon>Sporormia</taxon>
    </lineage>
</organism>